<dbReference type="Proteomes" id="UP000198717">
    <property type="component" value="Unassembled WGS sequence"/>
</dbReference>
<reference evidence="4 5" key="1">
    <citation type="submission" date="2016-10" db="EMBL/GenBank/DDBJ databases">
        <authorList>
            <person name="Varghese N."/>
            <person name="Submissions S."/>
        </authorList>
    </citation>
    <scope>NUCLEOTIDE SEQUENCE [LARGE SCALE GENOMIC DNA]</scope>
    <source>
        <strain evidence="4 5">DSM 2260</strain>
    </source>
</reference>
<dbReference type="InterPro" id="IPR058652">
    <property type="entry name" value="VapC50_C"/>
</dbReference>
<reference evidence="3 6" key="2">
    <citation type="submission" date="2019-07" db="EMBL/GenBank/DDBJ databases">
        <title>Whole genome shotgun sequence of Myxococcus virescens NBRC 100334.</title>
        <authorList>
            <person name="Hosoyama A."/>
            <person name="Uohara A."/>
            <person name="Ohji S."/>
            <person name="Ichikawa N."/>
        </authorList>
    </citation>
    <scope>NUCLEOTIDE SEQUENCE [LARGE SCALE GENOMIC DNA]</scope>
    <source>
        <strain evidence="3 6">NBRC 100334</strain>
    </source>
</reference>
<gene>
    <name evidence="3" type="ORF">MVI01_10610</name>
    <name evidence="4" type="ORF">SAMN04488504_106129</name>
</gene>
<dbReference type="Pfam" id="PF13470">
    <property type="entry name" value="PIN_3"/>
    <property type="match status" value="1"/>
</dbReference>
<comment type="caution">
    <text evidence="3">The sequence shown here is derived from an EMBL/GenBank/DDBJ whole genome shotgun (WGS) entry which is preliminary data.</text>
</comment>
<keyword evidence="5" id="KW-1185">Reference proteome</keyword>
<dbReference type="InterPro" id="IPR002716">
    <property type="entry name" value="PIN_dom"/>
</dbReference>
<evidence type="ECO:0000259" key="2">
    <source>
        <dbReference type="Pfam" id="PF26343"/>
    </source>
</evidence>
<protein>
    <submittedName>
        <fullName evidence="3">PIN domain-containing protein</fullName>
    </submittedName>
    <submittedName>
        <fullName evidence="4">Predicted nucleic acid-binding protein, contains PIN domain</fullName>
    </submittedName>
</protein>
<dbReference type="SUPFAM" id="SSF88723">
    <property type="entry name" value="PIN domain-like"/>
    <property type="match status" value="1"/>
</dbReference>
<name>A0A511H6X9_9BACT</name>
<evidence type="ECO:0000313" key="5">
    <source>
        <dbReference type="Proteomes" id="UP000198717"/>
    </source>
</evidence>
<dbReference type="InterPro" id="IPR029060">
    <property type="entry name" value="PIN-like_dom_sf"/>
</dbReference>
<sequence>MNPAPFPVVLDANVLIPVSLCDMLLNVANEGLIQIYWTEEILDEVRRNLVEQLGLTSAQAERRVSAMRRHFPEALVSGYERLVPAMTNHPKDRHVLAAAVHVGAQTIVTNNLRDFGSEHLPRAMQAQDADTFLQNLLSQSPGVMLEVLRAQAEMLKNPPITFPRLLNGLAKSVPKFISEVRELLPPPPLEGA</sequence>
<evidence type="ECO:0000313" key="4">
    <source>
        <dbReference type="EMBL" id="SDE35373.1"/>
    </source>
</evidence>
<proteinExistence type="predicted"/>
<organism evidence="3 6">
    <name type="scientific">Myxococcus virescens</name>
    <dbReference type="NCBI Taxonomy" id="83456"/>
    <lineage>
        <taxon>Bacteria</taxon>
        <taxon>Pseudomonadati</taxon>
        <taxon>Myxococcota</taxon>
        <taxon>Myxococcia</taxon>
        <taxon>Myxococcales</taxon>
        <taxon>Cystobacterineae</taxon>
        <taxon>Myxococcaceae</taxon>
        <taxon>Myxococcus</taxon>
    </lineage>
</organism>
<dbReference type="Pfam" id="PF26343">
    <property type="entry name" value="VapC50_C"/>
    <property type="match status" value="1"/>
</dbReference>
<evidence type="ECO:0000313" key="6">
    <source>
        <dbReference type="Proteomes" id="UP000321224"/>
    </source>
</evidence>
<dbReference type="EMBL" id="FNAJ01000006">
    <property type="protein sequence ID" value="SDE35373.1"/>
    <property type="molecule type" value="Genomic_DNA"/>
</dbReference>
<dbReference type="AlphaFoldDB" id="A0A511H6X9"/>
<feature type="domain" description="VapC50 C-terminal" evidence="2">
    <location>
        <begin position="129"/>
        <end position="182"/>
    </location>
</feature>
<dbReference type="Proteomes" id="UP000321224">
    <property type="component" value="Unassembled WGS sequence"/>
</dbReference>
<dbReference type="RefSeq" id="WP_143043151.1">
    <property type="nucleotide sequence ID" value="NZ_BJVY01000004.1"/>
</dbReference>
<dbReference type="EMBL" id="BJVY01000004">
    <property type="protein sequence ID" value="GEL69277.1"/>
    <property type="molecule type" value="Genomic_DNA"/>
</dbReference>
<accession>A0A511H6X9</accession>
<feature type="domain" description="PIN" evidence="1">
    <location>
        <begin position="8"/>
        <end position="112"/>
    </location>
</feature>
<evidence type="ECO:0000259" key="1">
    <source>
        <dbReference type="Pfam" id="PF13470"/>
    </source>
</evidence>
<evidence type="ECO:0000313" key="3">
    <source>
        <dbReference type="EMBL" id="GEL69277.1"/>
    </source>
</evidence>